<protein>
    <submittedName>
        <fullName evidence="7">Putative malate transporter YflS</fullName>
    </submittedName>
</protein>
<comment type="similarity">
    <text evidence="2">Belongs to the SLC13A/DASS transporter (TC 2.A.47) family. DIT1 subfamily.</text>
</comment>
<dbReference type="GO" id="GO:0016020">
    <property type="term" value="C:membrane"/>
    <property type="evidence" value="ECO:0007669"/>
    <property type="project" value="UniProtKB-SubCell"/>
</dbReference>
<name>A0A1S8SAI7_CLOBE</name>
<evidence type="ECO:0000256" key="4">
    <source>
        <dbReference type="ARBA" id="ARBA00022989"/>
    </source>
</evidence>
<comment type="caution">
    <text evidence="7">The sequence shown here is derived from an EMBL/GenBank/DDBJ whole genome shotgun (WGS) entry which is preliminary data.</text>
</comment>
<dbReference type="Pfam" id="PF00939">
    <property type="entry name" value="Na_sulph_symp"/>
    <property type="match status" value="1"/>
</dbReference>
<keyword evidence="5 6" id="KW-0472">Membrane</keyword>
<dbReference type="PANTHER" id="PTHR42826">
    <property type="entry name" value="DICARBOXYLATE TRANSPORTER 2.1, CHLOROPLASTIC"/>
    <property type="match status" value="1"/>
</dbReference>
<dbReference type="AlphaFoldDB" id="A0A1S8SAI7"/>
<dbReference type="Proteomes" id="UP000190973">
    <property type="component" value="Unassembled WGS sequence"/>
</dbReference>
<evidence type="ECO:0000256" key="6">
    <source>
        <dbReference type="SAM" id="Phobius"/>
    </source>
</evidence>
<dbReference type="EMBL" id="LZZI01000022">
    <property type="protein sequence ID" value="OOM62560.1"/>
    <property type="molecule type" value="Genomic_DNA"/>
</dbReference>
<accession>A0A1S8SAI7</accession>
<evidence type="ECO:0000313" key="7">
    <source>
        <dbReference type="EMBL" id="OOM62560.1"/>
    </source>
</evidence>
<feature type="transmembrane region" description="Helical" evidence="6">
    <location>
        <begin position="239"/>
        <end position="264"/>
    </location>
</feature>
<feature type="transmembrane region" description="Helical" evidence="6">
    <location>
        <begin position="38"/>
        <end position="58"/>
    </location>
</feature>
<feature type="transmembrane region" description="Helical" evidence="6">
    <location>
        <begin position="149"/>
        <end position="166"/>
    </location>
</feature>
<dbReference type="InterPro" id="IPR001898">
    <property type="entry name" value="SLC13A/DASS"/>
</dbReference>
<keyword evidence="3 6" id="KW-0812">Transmembrane</keyword>
<gene>
    <name evidence="7" type="primary">yflS_4</name>
    <name evidence="7" type="ORF">CLBCK_17070</name>
</gene>
<reference evidence="7 8" key="1">
    <citation type="submission" date="2016-05" db="EMBL/GenBank/DDBJ databases">
        <title>Microbial solvent formation.</title>
        <authorList>
            <person name="Poehlein A."/>
            <person name="Montoya Solano J.D."/>
            <person name="Flitsch S."/>
            <person name="Krabben P."/>
            <person name="Duerre P."/>
            <person name="Daniel R."/>
        </authorList>
    </citation>
    <scope>NUCLEOTIDE SEQUENCE [LARGE SCALE GENOMIC DNA]</scope>
    <source>
        <strain evidence="7 8">DSM 53</strain>
    </source>
</reference>
<dbReference type="InterPro" id="IPR030676">
    <property type="entry name" value="CitT-rel"/>
</dbReference>
<evidence type="ECO:0000313" key="8">
    <source>
        <dbReference type="Proteomes" id="UP000190973"/>
    </source>
</evidence>
<comment type="subcellular location">
    <subcellularLocation>
        <location evidence="1">Membrane</location>
        <topology evidence="1">Multi-pass membrane protein</topology>
    </subcellularLocation>
</comment>
<sequence>MVLPIAKSLAEGYGSKAEDGTQKKAGEFLLLTALHSNFISSSFFMTASAVNFLAITMAKGLGVDSNISLQAWFLVGAGPCVVGFVLIPLIIYFICPPEIREVHNVQNIMDEKLEKLGKIKKSEKIMIVLFITVLLLWMFGSKLNIDSTTIAVLGLVVTISTGIVSWKQFTGKKEIWDLLIWQGSFMMMSSQLNKFDIVDWISCLVKQNISGVSWWIALFIVAVAMYYSHYLFASNTVHFTALFSAFLAILISIEALPIISIILAY</sequence>
<keyword evidence="4 6" id="KW-1133">Transmembrane helix</keyword>
<evidence type="ECO:0000256" key="3">
    <source>
        <dbReference type="ARBA" id="ARBA00022692"/>
    </source>
</evidence>
<evidence type="ECO:0000256" key="2">
    <source>
        <dbReference type="ARBA" id="ARBA00007349"/>
    </source>
</evidence>
<evidence type="ECO:0000256" key="5">
    <source>
        <dbReference type="ARBA" id="ARBA00023136"/>
    </source>
</evidence>
<evidence type="ECO:0000256" key="1">
    <source>
        <dbReference type="ARBA" id="ARBA00004141"/>
    </source>
</evidence>
<feature type="transmembrane region" description="Helical" evidence="6">
    <location>
        <begin position="70"/>
        <end position="94"/>
    </location>
</feature>
<feature type="transmembrane region" description="Helical" evidence="6">
    <location>
        <begin position="212"/>
        <end position="232"/>
    </location>
</feature>
<dbReference type="GO" id="GO:0022857">
    <property type="term" value="F:transmembrane transporter activity"/>
    <property type="evidence" value="ECO:0007669"/>
    <property type="project" value="InterPro"/>
</dbReference>
<feature type="transmembrane region" description="Helical" evidence="6">
    <location>
        <begin position="125"/>
        <end position="143"/>
    </location>
</feature>
<proteinExistence type="inferred from homology"/>
<organism evidence="7 8">
    <name type="scientific">Clostridium beijerinckii</name>
    <name type="common">Clostridium MP</name>
    <dbReference type="NCBI Taxonomy" id="1520"/>
    <lineage>
        <taxon>Bacteria</taxon>
        <taxon>Bacillati</taxon>
        <taxon>Bacillota</taxon>
        <taxon>Clostridia</taxon>
        <taxon>Eubacteriales</taxon>
        <taxon>Clostridiaceae</taxon>
        <taxon>Clostridium</taxon>
    </lineage>
</organism>